<keyword evidence="3" id="KW-1185">Reference proteome</keyword>
<comment type="similarity">
    <text evidence="1">Belongs to the inositol monophosphatase superfamily.</text>
</comment>
<evidence type="ECO:0000256" key="1">
    <source>
        <dbReference type="ARBA" id="ARBA00009759"/>
    </source>
</evidence>
<dbReference type="EMBL" id="JAUSVO010000005">
    <property type="protein sequence ID" value="MDQ0439354.1"/>
    <property type="molecule type" value="Genomic_DNA"/>
</dbReference>
<accession>A0ABU0HAL9</accession>
<dbReference type="Gene3D" id="3.40.190.80">
    <property type="match status" value="1"/>
</dbReference>
<comment type="caution">
    <text evidence="2">The sequence shown here is derived from an EMBL/GenBank/DDBJ whole genome shotgun (WGS) entry which is preliminary data.</text>
</comment>
<dbReference type="InterPro" id="IPR000760">
    <property type="entry name" value="Inositol_monophosphatase-like"/>
</dbReference>
<dbReference type="RefSeq" id="WP_266350240.1">
    <property type="nucleotide sequence ID" value="NZ_JAPKNG010000005.1"/>
</dbReference>
<dbReference type="PRINTS" id="PR01959">
    <property type="entry name" value="SBIMPHPHTASE"/>
</dbReference>
<dbReference type="SUPFAM" id="SSF56655">
    <property type="entry name" value="Carbohydrate phosphatase"/>
    <property type="match status" value="1"/>
</dbReference>
<evidence type="ECO:0000313" key="2">
    <source>
        <dbReference type="EMBL" id="MDQ0439354.1"/>
    </source>
</evidence>
<dbReference type="PANTHER" id="PTHR20854:SF4">
    <property type="entry name" value="INOSITOL-1-MONOPHOSPHATASE-RELATED"/>
    <property type="match status" value="1"/>
</dbReference>
<dbReference type="GO" id="GO:0052834">
    <property type="term" value="F:inositol monophosphate phosphatase activity"/>
    <property type="evidence" value="ECO:0007669"/>
    <property type="project" value="UniProtKB-EC"/>
</dbReference>
<protein>
    <submittedName>
        <fullName evidence="2">Myo-inositol-1(Or 4)-monophosphatase</fullName>
        <ecNumber evidence="2">3.1.3.25</ecNumber>
    </submittedName>
</protein>
<reference evidence="2 3" key="1">
    <citation type="submission" date="2023-07" db="EMBL/GenBank/DDBJ databases">
        <title>Genomic Encyclopedia of Type Strains, Phase IV (KMG-IV): sequencing the most valuable type-strain genomes for metagenomic binning, comparative biology and taxonomic classification.</title>
        <authorList>
            <person name="Goeker M."/>
        </authorList>
    </citation>
    <scope>NUCLEOTIDE SEQUENCE [LARGE SCALE GENOMIC DNA]</scope>
    <source>
        <strain evidence="2 3">B6-8</strain>
    </source>
</reference>
<dbReference type="Proteomes" id="UP001241603">
    <property type="component" value="Unassembled WGS sequence"/>
</dbReference>
<keyword evidence="2" id="KW-0378">Hydrolase</keyword>
<evidence type="ECO:0000313" key="3">
    <source>
        <dbReference type="Proteomes" id="UP001241603"/>
    </source>
</evidence>
<dbReference type="InterPro" id="IPR022337">
    <property type="entry name" value="Inositol_monophosphatase_SuhB"/>
</dbReference>
<sequence>MAFLDRAPFDPAKAAPTERTRHMLDAALAGAAAIAAGRERVEGAALTLKGQRDFQTQSDVASERAITAHLTAIFPDHGLQGEEETDIDGTAGRFLIDPIDGTTNFAWGLPFFGICIALVEDGETVAGVVYDPSLEEAFVAERGLGAFVNGRRLAINRTLTPDEAVIGASLPVPGQVKTVPVEDYHRALRAIMDRASGMRRLGSAALSLCYVAAGRHDAFFEDGLSPHDYAAAALIASEAGAIVSGFDGAPIPASGAVLASNASLHPWLVELLSNRA</sequence>
<name>A0ABU0HAL9_9HYPH</name>
<dbReference type="Pfam" id="PF00459">
    <property type="entry name" value="Inositol_P"/>
    <property type="match status" value="1"/>
</dbReference>
<organism evidence="2 3">
    <name type="scientific">Kaistia dalseonensis</name>
    <dbReference type="NCBI Taxonomy" id="410840"/>
    <lineage>
        <taxon>Bacteria</taxon>
        <taxon>Pseudomonadati</taxon>
        <taxon>Pseudomonadota</taxon>
        <taxon>Alphaproteobacteria</taxon>
        <taxon>Hyphomicrobiales</taxon>
        <taxon>Kaistiaceae</taxon>
        <taxon>Kaistia</taxon>
    </lineage>
</organism>
<proteinExistence type="inferred from homology"/>
<gene>
    <name evidence="2" type="ORF">QO014_003755</name>
</gene>
<dbReference type="EC" id="3.1.3.25" evidence="2"/>
<dbReference type="Gene3D" id="3.30.540.10">
    <property type="entry name" value="Fructose-1,6-Bisphosphatase, subunit A, domain 1"/>
    <property type="match status" value="1"/>
</dbReference>
<dbReference type="PANTHER" id="PTHR20854">
    <property type="entry name" value="INOSITOL MONOPHOSPHATASE"/>
    <property type="match status" value="1"/>
</dbReference>
<dbReference type="PRINTS" id="PR00377">
    <property type="entry name" value="IMPHPHTASES"/>
</dbReference>